<dbReference type="EMBL" id="QWGE01000001">
    <property type="protein sequence ID" value="RIJ42543.1"/>
    <property type="molecule type" value="Genomic_DNA"/>
</dbReference>
<dbReference type="OrthoDB" id="479131at2"/>
<accession>A0A399SJ86</accession>
<dbReference type="Pfam" id="PF07228">
    <property type="entry name" value="SpoIIE"/>
    <property type="match status" value="1"/>
</dbReference>
<dbReference type="InterPro" id="IPR001932">
    <property type="entry name" value="PPM-type_phosphatase-like_dom"/>
</dbReference>
<dbReference type="RefSeq" id="WP_119430426.1">
    <property type="nucleotide sequence ID" value="NZ_QWGE01000001.1"/>
</dbReference>
<comment type="caution">
    <text evidence="2">The sequence shown here is derived from an EMBL/GenBank/DDBJ whole genome shotgun (WGS) entry which is preliminary data.</text>
</comment>
<dbReference type="PANTHER" id="PTHR35801:SF1">
    <property type="entry name" value="PHOSPHOSERINE PHOSPHATASE RSBX"/>
    <property type="match status" value="1"/>
</dbReference>
<dbReference type="InterPro" id="IPR036457">
    <property type="entry name" value="PPM-type-like_dom_sf"/>
</dbReference>
<dbReference type="Proteomes" id="UP000266005">
    <property type="component" value="Unassembled WGS sequence"/>
</dbReference>
<feature type="domain" description="PPM-type phosphatase" evidence="1">
    <location>
        <begin position="145"/>
        <end position="342"/>
    </location>
</feature>
<gene>
    <name evidence="2" type="ORF">D1627_01385</name>
</gene>
<dbReference type="InterPro" id="IPR039248">
    <property type="entry name" value="Ptase_RsbX"/>
</dbReference>
<dbReference type="Pfam" id="PF13581">
    <property type="entry name" value="HATPase_c_2"/>
    <property type="match status" value="1"/>
</dbReference>
<sequence length="354" mass="38887">MDVSTHIRLLIPDKSYASIAKREISKMADEAGMAPADIGKLNIVVSEMTSNLAKHSKEGGELLVRLIGQVGIEIICLDKGPGMPEPQRMLEDGVSTYGSAGEGLGAIKRQSDVFDMFSQVEVGTVILSRVYKSDFNLQRHLLEMRHEIGYVMVAKPNETLCGDGLAIIQKGAETYLLALDGLGHGAHANEAARAAVEAFRAYAPHHPVDMLRHVHQQIRRTRGAVGMAVNISSNSHKISYCGIGNISGKLYAADISLTGSPYKNIISYNGILGHNIPGTLNNQQLDWGRNKMLILHSDGLRSRWELTKYQSLNRHHATTIAAVLYKEQSRQTDDTMVLVCKAKYKPDAPKYNQD</sequence>
<proteinExistence type="predicted"/>
<evidence type="ECO:0000259" key="1">
    <source>
        <dbReference type="SMART" id="SM00331"/>
    </source>
</evidence>
<name>A0A399SJ86_9BACT</name>
<dbReference type="AlphaFoldDB" id="A0A399SJ86"/>
<dbReference type="Gene3D" id="3.60.40.10">
    <property type="entry name" value="PPM-type phosphatase domain"/>
    <property type="match status" value="1"/>
</dbReference>
<dbReference type="Gene3D" id="3.30.565.10">
    <property type="entry name" value="Histidine kinase-like ATPase, C-terminal domain"/>
    <property type="match status" value="1"/>
</dbReference>
<protein>
    <submittedName>
        <fullName evidence="2">Stage II sporulation protein E</fullName>
    </submittedName>
</protein>
<dbReference type="SMART" id="SM00331">
    <property type="entry name" value="PP2C_SIG"/>
    <property type="match status" value="1"/>
</dbReference>
<dbReference type="SUPFAM" id="SSF55874">
    <property type="entry name" value="ATPase domain of HSP90 chaperone/DNA topoisomerase II/histidine kinase"/>
    <property type="match status" value="1"/>
</dbReference>
<reference evidence="3" key="1">
    <citation type="submission" date="2018-08" db="EMBL/GenBank/DDBJ databases">
        <title>Mucilaginibacter sp. MYSH2.</title>
        <authorList>
            <person name="Seo T."/>
        </authorList>
    </citation>
    <scope>NUCLEOTIDE SEQUENCE [LARGE SCALE GENOMIC DNA]</scope>
    <source>
        <strain evidence="3">KIRAN</strain>
    </source>
</reference>
<dbReference type="InterPro" id="IPR036890">
    <property type="entry name" value="HATPase_C_sf"/>
</dbReference>
<evidence type="ECO:0000313" key="2">
    <source>
        <dbReference type="EMBL" id="RIJ42543.1"/>
    </source>
</evidence>
<dbReference type="PANTHER" id="PTHR35801">
    <property type="entry name" value="PHOSPHOSERINE PHOSPHATASE RSBX"/>
    <property type="match status" value="1"/>
</dbReference>
<organism evidence="2 3">
    <name type="scientific">Pontibacter oryzae</name>
    <dbReference type="NCBI Taxonomy" id="2304593"/>
    <lineage>
        <taxon>Bacteria</taxon>
        <taxon>Pseudomonadati</taxon>
        <taxon>Bacteroidota</taxon>
        <taxon>Cytophagia</taxon>
        <taxon>Cytophagales</taxon>
        <taxon>Hymenobacteraceae</taxon>
        <taxon>Pontibacter</taxon>
    </lineage>
</organism>
<dbReference type="InterPro" id="IPR003594">
    <property type="entry name" value="HATPase_dom"/>
</dbReference>
<evidence type="ECO:0000313" key="3">
    <source>
        <dbReference type="Proteomes" id="UP000266005"/>
    </source>
</evidence>
<dbReference type="SUPFAM" id="SSF81606">
    <property type="entry name" value="PP2C-like"/>
    <property type="match status" value="1"/>
</dbReference>
<keyword evidence="3" id="KW-1185">Reference proteome</keyword>